<dbReference type="Gene3D" id="3.40.50.2300">
    <property type="match status" value="2"/>
</dbReference>
<dbReference type="AlphaFoldDB" id="A0A4V0ZGE1"/>
<comment type="similarity">
    <text evidence="2">Belongs to the bacterial solute-binding protein 2 family.</text>
</comment>
<dbReference type="GO" id="GO:0055085">
    <property type="term" value="P:transmembrane transport"/>
    <property type="evidence" value="ECO:0007669"/>
    <property type="project" value="UniProtKB-ARBA"/>
</dbReference>
<dbReference type="SUPFAM" id="SSF53822">
    <property type="entry name" value="Periplasmic binding protein-like I"/>
    <property type="match status" value="1"/>
</dbReference>
<dbReference type="KEGG" id="lsd:EMK97_15250"/>
<evidence type="ECO:0000256" key="3">
    <source>
        <dbReference type="ARBA" id="ARBA00022729"/>
    </source>
</evidence>
<name>A0A4V0ZGE1_9GAMM</name>
<evidence type="ECO:0000313" key="6">
    <source>
        <dbReference type="EMBL" id="QBG36980.1"/>
    </source>
</evidence>
<feature type="chain" id="PRO_5020600967" description="Periplasmic binding protein domain-containing protein" evidence="4">
    <location>
        <begin position="26"/>
        <end position="380"/>
    </location>
</feature>
<feature type="domain" description="Periplasmic binding protein" evidence="5">
    <location>
        <begin position="38"/>
        <end position="297"/>
    </location>
</feature>
<dbReference type="PANTHER" id="PTHR46847:SF1">
    <property type="entry name" value="D-ALLOSE-BINDING PERIPLASMIC PROTEIN-RELATED"/>
    <property type="match status" value="1"/>
</dbReference>
<dbReference type="OrthoDB" id="245475at2"/>
<proteinExistence type="inferred from homology"/>
<dbReference type="InterPro" id="IPR025997">
    <property type="entry name" value="SBP_2_dom"/>
</dbReference>
<dbReference type="GO" id="GO:0030313">
    <property type="term" value="C:cell envelope"/>
    <property type="evidence" value="ECO:0007669"/>
    <property type="project" value="UniProtKB-SubCell"/>
</dbReference>
<gene>
    <name evidence="6" type="ORF">EMK97_15250</name>
</gene>
<feature type="signal peptide" evidence="4">
    <location>
        <begin position="1"/>
        <end position="25"/>
    </location>
</feature>
<evidence type="ECO:0000259" key="5">
    <source>
        <dbReference type="Pfam" id="PF13407"/>
    </source>
</evidence>
<dbReference type="InterPro" id="IPR028082">
    <property type="entry name" value="Peripla_BP_I"/>
</dbReference>
<reference evidence="6 7" key="1">
    <citation type="submission" date="2018-12" db="EMBL/GenBank/DDBJ databases">
        <title>Complete genome of Litorilituus sediminis.</title>
        <authorList>
            <person name="Liu A."/>
            <person name="Rong J."/>
        </authorList>
    </citation>
    <scope>NUCLEOTIDE SEQUENCE [LARGE SCALE GENOMIC DNA]</scope>
    <source>
        <strain evidence="6 7">JCM 17549</strain>
    </source>
</reference>
<evidence type="ECO:0000256" key="1">
    <source>
        <dbReference type="ARBA" id="ARBA00004196"/>
    </source>
</evidence>
<evidence type="ECO:0000256" key="2">
    <source>
        <dbReference type="ARBA" id="ARBA00007639"/>
    </source>
</evidence>
<evidence type="ECO:0000313" key="7">
    <source>
        <dbReference type="Proteomes" id="UP000290244"/>
    </source>
</evidence>
<dbReference type="RefSeq" id="WP_130603644.1">
    <property type="nucleotide sequence ID" value="NZ_CP034759.1"/>
</dbReference>
<keyword evidence="7" id="KW-1185">Reference proteome</keyword>
<comment type="subcellular location">
    <subcellularLocation>
        <location evidence="1">Cell envelope</location>
    </subcellularLocation>
</comment>
<evidence type="ECO:0000256" key="4">
    <source>
        <dbReference type="SAM" id="SignalP"/>
    </source>
</evidence>
<dbReference type="Pfam" id="PF13407">
    <property type="entry name" value="Peripla_BP_4"/>
    <property type="match status" value="1"/>
</dbReference>
<accession>A0A4V0ZGE1</accession>
<protein>
    <recommendedName>
        <fullName evidence="5">Periplasmic binding protein domain-containing protein</fullName>
    </recommendedName>
</protein>
<dbReference type="Proteomes" id="UP000290244">
    <property type="component" value="Chromosome"/>
</dbReference>
<dbReference type="PANTHER" id="PTHR46847">
    <property type="entry name" value="D-ALLOSE-BINDING PERIPLASMIC PROTEIN-RELATED"/>
    <property type="match status" value="1"/>
</dbReference>
<organism evidence="6 7">
    <name type="scientific">Litorilituus sediminis</name>
    <dbReference type="NCBI Taxonomy" id="718192"/>
    <lineage>
        <taxon>Bacteria</taxon>
        <taxon>Pseudomonadati</taxon>
        <taxon>Pseudomonadota</taxon>
        <taxon>Gammaproteobacteria</taxon>
        <taxon>Alteromonadales</taxon>
        <taxon>Colwelliaceae</taxon>
        <taxon>Litorilituus</taxon>
    </lineage>
</organism>
<dbReference type="GO" id="GO:0030246">
    <property type="term" value="F:carbohydrate binding"/>
    <property type="evidence" value="ECO:0007669"/>
    <property type="project" value="UniProtKB-ARBA"/>
</dbReference>
<keyword evidence="3 4" id="KW-0732">Signal</keyword>
<sequence length="380" mass="43286">MLRNLLLPLLLFSCLVVQIPQQAWAVKVTYIADTNQLTSYWQKVYDIANAAAQDLDIELTLIEGQGHRILQAKIIEEISKQTNKPDMLVFMGHQENARQTFALLEQAKIPFITLSNFEASNENNQGNKVGFPQETFKYWLAEHYDDHAQGAYKLLDELIKQARKVQPEKPLKVLAIQGDFSSQARQKHQGIQQRLAKENQVILVQEIVSYWQYTTAKSHFKALYQRHKGVDIVLAASDTMAIAAMEGAKELGLTPNQDIFIAGFDWNTRAMRAIKHEQLAASAGGHMFSVAWLLVKIYDHFNHHAVFYSGKQKPSSQFDIINFKNLQAFEPLAYETDLDKINFYCFSKTYTQQAEYNFSVNALLTQLARTSNANCVSKSE</sequence>
<dbReference type="EMBL" id="CP034759">
    <property type="protein sequence ID" value="QBG36980.1"/>
    <property type="molecule type" value="Genomic_DNA"/>
</dbReference>
<dbReference type="CDD" id="cd06324">
    <property type="entry name" value="PBP1_ABC_sugar_binding-like"/>
    <property type="match status" value="1"/>
</dbReference>